<reference evidence="1 2" key="1">
    <citation type="submission" date="2023-09" db="EMBL/GenBank/DDBJ databases">
        <title>Analysis of Cronobacter sakazakii GY3 phage.</title>
        <authorList>
            <person name="Zhang L."/>
            <person name="Hui L."/>
            <person name="Soleimani-Delfan A."/>
        </authorList>
    </citation>
    <scope>NUCLEOTIDE SEQUENCE [LARGE SCALE GENOMIC DNA]</scope>
    <source>
        <strain evidence="1 2">GY3</strain>
    </source>
</reference>
<sequence length="108" mass="11790">MAKTFKINANFTATLSLQTAGVDEYVRAIREADEVGEMGEFSKRLVGLLDEGKTDEALVMLFKHGIRAGLKDLGDQLNNELLEDFGKFKHAPATVVVVPVTPLNVDAE</sequence>
<dbReference type="EMBL" id="LC779549">
    <property type="protein sequence ID" value="BET03766.1"/>
    <property type="molecule type" value="Genomic_DNA"/>
</dbReference>
<protein>
    <submittedName>
        <fullName evidence="1">Gp5.5-like host HNS inhibition</fullName>
    </submittedName>
</protein>
<proteinExistence type="predicted"/>
<accession>A0AA48LHN9</accession>
<organism evidence="1 2">
    <name type="scientific">Cronobacter phage GY3</name>
    <dbReference type="NCBI Taxonomy" id="3075035"/>
    <lineage>
        <taxon>Viruses</taxon>
        <taxon>Duplodnaviria</taxon>
        <taxon>Heunggongvirae</taxon>
        <taxon>Uroviricota</taxon>
        <taxon>Caudoviricetes</taxon>
        <taxon>Autographivirales</taxon>
        <taxon>Autonotataviridae</taxon>
        <taxon>Melnykvirinae</taxon>
        <taxon>Cronosvirus</taxon>
        <taxon>Cronosvirus GY3</taxon>
    </lineage>
</organism>
<keyword evidence="2" id="KW-1185">Reference proteome</keyword>
<evidence type="ECO:0000313" key="1">
    <source>
        <dbReference type="EMBL" id="BET03766.1"/>
    </source>
</evidence>
<evidence type="ECO:0000313" key="2">
    <source>
        <dbReference type="Proteomes" id="UP001181945"/>
    </source>
</evidence>
<dbReference type="Proteomes" id="UP001181945">
    <property type="component" value="Segment"/>
</dbReference>
<name>A0AA48LHN9_9CAUD</name>